<evidence type="ECO:0000313" key="7">
    <source>
        <dbReference type="Proteomes" id="UP000264071"/>
    </source>
</evidence>
<dbReference type="InterPro" id="IPR002130">
    <property type="entry name" value="Cyclophilin-type_PPIase_dom"/>
</dbReference>
<evidence type="ECO:0000259" key="5">
    <source>
        <dbReference type="PROSITE" id="PS50072"/>
    </source>
</evidence>
<feature type="domain" description="PPIase cyclophilin-type" evidence="5">
    <location>
        <begin position="46"/>
        <end position="211"/>
    </location>
</feature>
<proteinExistence type="predicted"/>
<dbReference type="CDD" id="cd00317">
    <property type="entry name" value="cyclophilin"/>
    <property type="match status" value="1"/>
</dbReference>
<evidence type="ECO:0000256" key="4">
    <source>
        <dbReference type="SAM" id="SignalP"/>
    </source>
</evidence>
<dbReference type="EMBL" id="DPIY01000006">
    <property type="protein sequence ID" value="HCT56804.1"/>
    <property type="molecule type" value="Genomic_DNA"/>
</dbReference>
<dbReference type="AlphaFoldDB" id="A0A3D4V7J8"/>
<gene>
    <name evidence="6" type="ORF">DGD08_06280</name>
</gene>
<dbReference type="SUPFAM" id="SSF50891">
    <property type="entry name" value="Cyclophilin-like"/>
    <property type="match status" value="1"/>
</dbReference>
<keyword evidence="2" id="KW-0697">Rotamase</keyword>
<name>A0A3D4V7J8_9BACT</name>
<dbReference type="EC" id="5.2.1.8" evidence="1"/>
<accession>A0A3D4V7J8</accession>
<evidence type="ECO:0000256" key="3">
    <source>
        <dbReference type="ARBA" id="ARBA00023235"/>
    </source>
</evidence>
<dbReference type="Pfam" id="PF00160">
    <property type="entry name" value="Pro_isomerase"/>
    <property type="match status" value="1"/>
</dbReference>
<feature type="signal peptide" evidence="4">
    <location>
        <begin position="1"/>
        <end position="33"/>
    </location>
</feature>
<dbReference type="PROSITE" id="PS50072">
    <property type="entry name" value="CSA_PPIASE_2"/>
    <property type="match status" value="1"/>
</dbReference>
<evidence type="ECO:0000313" key="6">
    <source>
        <dbReference type="EMBL" id="HCT56804.1"/>
    </source>
</evidence>
<protein>
    <recommendedName>
        <fullName evidence="1">peptidylprolyl isomerase</fullName>
        <ecNumber evidence="1">5.2.1.8</ecNumber>
    </recommendedName>
</protein>
<evidence type="ECO:0000256" key="2">
    <source>
        <dbReference type="ARBA" id="ARBA00023110"/>
    </source>
</evidence>
<dbReference type="OMA" id="SRRWGYA"/>
<sequence>MITSLLRRVRPAACALLFGSVFGIAAHPATAHAQQPTPGTVAVRIETSLGTILAEIDSARAPISARNFLRYVDSSAYTGGRFHRTVTMDNQPRDTVRIEVIQGGANPAPTRTRFPAIPLERTNATGLKHRNGTLSMARGGPDSATSDFFICIGDQPSLDFGGHRNLDGQGFAAFGQVTQGMDIVRSIQKRPADGQSLKPPIEIVRIERVRR</sequence>
<organism evidence="6 7">
    <name type="scientific">Gemmatimonas aurantiaca</name>
    <dbReference type="NCBI Taxonomy" id="173480"/>
    <lineage>
        <taxon>Bacteria</taxon>
        <taxon>Pseudomonadati</taxon>
        <taxon>Gemmatimonadota</taxon>
        <taxon>Gemmatimonadia</taxon>
        <taxon>Gemmatimonadales</taxon>
        <taxon>Gemmatimonadaceae</taxon>
        <taxon>Gemmatimonas</taxon>
    </lineage>
</organism>
<reference evidence="6 7" key="1">
    <citation type="journal article" date="2018" name="Nat. Biotechnol.">
        <title>A standardized bacterial taxonomy based on genome phylogeny substantially revises the tree of life.</title>
        <authorList>
            <person name="Parks D.H."/>
            <person name="Chuvochina M."/>
            <person name="Waite D.W."/>
            <person name="Rinke C."/>
            <person name="Skarshewski A."/>
            <person name="Chaumeil P.A."/>
            <person name="Hugenholtz P."/>
        </authorList>
    </citation>
    <scope>NUCLEOTIDE SEQUENCE [LARGE SCALE GENOMIC DNA]</scope>
    <source>
        <strain evidence="6">UBA8844</strain>
    </source>
</reference>
<dbReference type="PANTHER" id="PTHR43246">
    <property type="entry name" value="PEPTIDYL-PROLYL CIS-TRANS ISOMERASE CYP38, CHLOROPLASTIC"/>
    <property type="match status" value="1"/>
</dbReference>
<evidence type="ECO:0000256" key="1">
    <source>
        <dbReference type="ARBA" id="ARBA00013194"/>
    </source>
</evidence>
<dbReference type="InterPro" id="IPR044665">
    <property type="entry name" value="E_coli_cyclophilin_A-like"/>
</dbReference>
<dbReference type="InterPro" id="IPR029000">
    <property type="entry name" value="Cyclophilin-like_dom_sf"/>
</dbReference>
<feature type="chain" id="PRO_5017742451" description="peptidylprolyl isomerase" evidence="4">
    <location>
        <begin position="34"/>
        <end position="211"/>
    </location>
</feature>
<dbReference type="Gene3D" id="2.40.100.10">
    <property type="entry name" value="Cyclophilin-like"/>
    <property type="match status" value="1"/>
</dbReference>
<dbReference type="Proteomes" id="UP000264071">
    <property type="component" value="Unassembled WGS sequence"/>
</dbReference>
<dbReference type="GO" id="GO:0003755">
    <property type="term" value="F:peptidyl-prolyl cis-trans isomerase activity"/>
    <property type="evidence" value="ECO:0007669"/>
    <property type="project" value="UniProtKB-KW"/>
</dbReference>
<keyword evidence="4" id="KW-0732">Signal</keyword>
<comment type="caution">
    <text evidence="6">The sequence shown here is derived from an EMBL/GenBank/DDBJ whole genome shotgun (WGS) entry which is preliminary data.</text>
</comment>
<keyword evidence="3 6" id="KW-0413">Isomerase</keyword>